<keyword evidence="13 16" id="KW-0472">Membrane</keyword>
<dbReference type="EMBL" id="MTHB01000158">
    <property type="protein sequence ID" value="OXC76001.1"/>
    <property type="molecule type" value="Genomic_DNA"/>
</dbReference>
<evidence type="ECO:0000313" key="21">
    <source>
        <dbReference type="Proteomes" id="UP000214720"/>
    </source>
</evidence>
<evidence type="ECO:0000313" key="20">
    <source>
        <dbReference type="EMBL" id="OXC76001.1"/>
    </source>
</evidence>
<dbReference type="OrthoDB" id="9808257at2"/>
<keyword evidence="6" id="KW-0997">Cell inner membrane</keyword>
<dbReference type="InterPro" id="IPR032807">
    <property type="entry name" value="GNVR"/>
</dbReference>
<evidence type="ECO:0000256" key="15">
    <source>
        <dbReference type="ARBA" id="ARBA00051245"/>
    </source>
</evidence>
<evidence type="ECO:0000256" key="3">
    <source>
        <dbReference type="ARBA" id="ARBA00008883"/>
    </source>
</evidence>
<dbReference type="Pfam" id="PF02706">
    <property type="entry name" value="Wzz"/>
    <property type="match status" value="1"/>
</dbReference>
<evidence type="ECO:0000256" key="6">
    <source>
        <dbReference type="ARBA" id="ARBA00022519"/>
    </source>
</evidence>
<dbReference type="EC" id="2.7.10.2" evidence="4"/>
<dbReference type="NCBIfam" id="TIGR01007">
    <property type="entry name" value="eps_fam"/>
    <property type="match status" value="1"/>
</dbReference>
<evidence type="ECO:0000256" key="2">
    <source>
        <dbReference type="ARBA" id="ARBA00007316"/>
    </source>
</evidence>
<name>A0A226WXU5_CABSO</name>
<feature type="domain" description="Tyrosine-protein kinase G-rich" evidence="19">
    <location>
        <begin position="391"/>
        <end position="465"/>
    </location>
</feature>
<evidence type="ECO:0000256" key="7">
    <source>
        <dbReference type="ARBA" id="ARBA00022679"/>
    </source>
</evidence>
<evidence type="ECO:0000256" key="4">
    <source>
        <dbReference type="ARBA" id="ARBA00011903"/>
    </source>
</evidence>
<evidence type="ECO:0000256" key="16">
    <source>
        <dbReference type="SAM" id="Phobius"/>
    </source>
</evidence>
<dbReference type="Pfam" id="PF13807">
    <property type="entry name" value="GNVR"/>
    <property type="match status" value="1"/>
</dbReference>
<protein>
    <recommendedName>
        <fullName evidence="4">non-specific protein-tyrosine kinase</fullName>
        <ecNumber evidence="4">2.7.10.2</ecNumber>
    </recommendedName>
</protein>
<dbReference type="InterPro" id="IPR025669">
    <property type="entry name" value="AAA_dom"/>
</dbReference>
<evidence type="ECO:0000256" key="13">
    <source>
        <dbReference type="ARBA" id="ARBA00023136"/>
    </source>
</evidence>
<dbReference type="Pfam" id="PF23607">
    <property type="entry name" value="WZC_N"/>
    <property type="match status" value="1"/>
</dbReference>
<feature type="domain" description="Polysaccharide chain length determinant N-terminal" evidence="17">
    <location>
        <begin position="24"/>
        <end position="108"/>
    </location>
</feature>
<keyword evidence="12 16" id="KW-1133">Transmembrane helix</keyword>
<keyword evidence="8 16" id="KW-0812">Transmembrane</keyword>
<dbReference type="Pfam" id="PF13614">
    <property type="entry name" value="AAA_31"/>
    <property type="match status" value="1"/>
</dbReference>
<evidence type="ECO:0000256" key="9">
    <source>
        <dbReference type="ARBA" id="ARBA00022741"/>
    </source>
</evidence>
<dbReference type="InterPro" id="IPR005702">
    <property type="entry name" value="Wzc-like_C"/>
</dbReference>
<evidence type="ECO:0000256" key="10">
    <source>
        <dbReference type="ARBA" id="ARBA00022777"/>
    </source>
</evidence>
<dbReference type="Proteomes" id="UP000214720">
    <property type="component" value="Unassembled WGS sequence"/>
</dbReference>
<evidence type="ECO:0000259" key="19">
    <source>
        <dbReference type="Pfam" id="PF13807"/>
    </source>
</evidence>
<keyword evidence="11" id="KW-0067">ATP-binding</keyword>
<keyword evidence="7" id="KW-0808">Transferase</keyword>
<organism evidence="20 21">
    <name type="scientific">Caballeronia sordidicola</name>
    <name type="common">Burkholderia sordidicola</name>
    <dbReference type="NCBI Taxonomy" id="196367"/>
    <lineage>
        <taxon>Bacteria</taxon>
        <taxon>Pseudomonadati</taxon>
        <taxon>Pseudomonadota</taxon>
        <taxon>Betaproteobacteria</taxon>
        <taxon>Burkholderiales</taxon>
        <taxon>Burkholderiaceae</taxon>
        <taxon>Caballeronia</taxon>
    </lineage>
</organism>
<dbReference type="GO" id="GO:0005886">
    <property type="term" value="C:plasma membrane"/>
    <property type="evidence" value="ECO:0007669"/>
    <property type="project" value="UniProtKB-SubCell"/>
</dbReference>
<dbReference type="GO" id="GO:0005524">
    <property type="term" value="F:ATP binding"/>
    <property type="evidence" value="ECO:0007669"/>
    <property type="project" value="UniProtKB-KW"/>
</dbReference>
<feature type="transmembrane region" description="Helical" evidence="16">
    <location>
        <begin position="35"/>
        <end position="53"/>
    </location>
</feature>
<feature type="transmembrane region" description="Helical" evidence="16">
    <location>
        <begin position="448"/>
        <end position="472"/>
    </location>
</feature>
<evidence type="ECO:0000259" key="17">
    <source>
        <dbReference type="Pfam" id="PF02706"/>
    </source>
</evidence>
<keyword evidence="14" id="KW-0829">Tyrosine-protein kinase</keyword>
<dbReference type="AlphaFoldDB" id="A0A226WXU5"/>
<keyword evidence="10 20" id="KW-0418">Kinase</keyword>
<evidence type="ECO:0000256" key="14">
    <source>
        <dbReference type="ARBA" id="ARBA00023137"/>
    </source>
</evidence>
<gene>
    <name evidence="20" type="ORF">BSU04_24115</name>
</gene>
<comment type="caution">
    <text evidence="20">The sequence shown here is derived from an EMBL/GenBank/DDBJ whole genome shotgun (WGS) entry which is preliminary data.</text>
</comment>
<sequence>MANSTGHERMPAIARDPSGLTPQDLAENVLAHRTIFFGVFLSCLLLACIYAVVATPEYSANALIQVEDKKSSALGSLSTVTKALDVDGSPILGEIDIVHSRTVVTQAVEAINAQTTVSVKNTVPLIGHLLSTVLPKEANGLVAPPFETPVWAWGGESLEFGVFDVPSDQMGKRLELDYSAGNQWKLKNRDGITVLSGTVGVLAASDGYRVLVKSVVAHPGTEFRLVRYGTQDRVEQIIKKLNVAETKRESGIIDLEYNDPNPVFAARLINAIADAYLASNVQRRSQESARSLGFLDAQLPIVRARLKTAEDALNAFRNREGSIDVAGEIKVLLEQSEMVEKAKFDAQLSYQDLISKYQPGQPQRDAAAEKFKQLDLQARQIASRIALLPSVQQEYLRLSRDVEVNNQLYIGLENNAQQLQIATAGTVGNASLVDIAVAPEKPVRPKPILIAAIGGILGLILGFAASQAMALASGRIRDPKRLEALVGIETLGILPISAIQKKAERKLNSAYLISREESETPLVEAMESFALALQFSLAKKDGGKVVLVTSAVPNQGKSLISANLAYLLAEKGLKTMLLDADMRRSTVHRYLSVSQQRGLSGVLQGTSEAGDVIAKPYDNLHAMPAGKRTQKTSRLFGAEQLEPLIESLRQEYDVVIIDSPPVLPVPDAAALSKYADMTVFVARQGAVSYAEVSEAVERLAKVGTSVDGLVFNGFAPSPLRYGYYSNAYKYMSAD</sequence>
<dbReference type="InterPro" id="IPR003856">
    <property type="entry name" value="LPS_length_determ_N"/>
</dbReference>
<evidence type="ECO:0000256" key="12">
    <source>
        <dbReference type="ARBA" id="ARBA00022989"/>
    </source>
</evidence>
<dbReference type="SUPFAM" id="SSF52540">
    <property type="entry name" value="P-loop containing nucleoside triphosphate hydrolases"/>
    <property type="match status" value="1"/>
</dbReference>
<comment type="similarity">
    <text evidence="3">Belongs to the etk/wzc family.</text>
</comment>
<evidence type="ECO:0000256" key="1">
    <source>
        <dbReference type="ARBA" id="ARBA00004429"/>
    </source>
</evidence>
<keyword evidence="5" id="KW-1003">Cell membrane</keyword>
<comment type="similarity">
    <text evidence="2">Belongs to the CpsD/CapB family.</text>
</comment>
<dbReference type="InterPro" id="IPR027417">
    <property type="entry name" value="P-loop_NTPase"/>
</dbReference>
<reference evidence="21" key="1">
    <citation type="submission" date="2017-01" db="EMBL/GenBank/DDBJ databases">
        <title>Genome Analysis of Deinococcus marmoris KOPRI26562.</title>
        <authorList>
            <person name="Kim J.H."/>
            <person name="Oh H.-M."/>
        </authorList>
    </citation>
    <scope>NUCLEOTIDE SEQUENCE [LARGE SCALE GENOMIC DNA]</scope>
    <source>
        <strain evidence="21">PAMC 26633</strain>
    </source>
</reference>
<dbReference type="InterPro" id="IPR050445">
    <property type="entry name" value="Bact_polysacc_biosynth/exp"/>
</dbReference>
<comment type="catalytic activity">
    <reaction evidence="15">
        <text>L-tyrosyl-[protein] + ATP = O-phospho-L-tyrosyl-[protein] + ADP + H(+)</text>
        <dbReference type="Rhea" id="RHEA:10596"/>
        <dbReference type="Rhea" id="RHEA-COMP:10136"/>
        <dbReference type="Rhea" id="RHEA-COMP:20101"/>
        <dbReference type="ChEBI" id="CHEBI:15378"/>
        <dbReference type="ChEBI" id="CHEBI:30616"/>
        <dbReference type="ChEBI" id="CHEBI:46858"/>
        <dbReference type="ChEBI" id="CHEBI:61978"/>
        <dbReference type="ChEBI" id="CHEBI:456216"/>
        <dbReference type="EC" id="2.7.10.2"/>
    </reaction>
</comment>
<dbReference type="PANTHER" id="PTHR32309:SF13">
    <property type="entry name" value="FERRIC ENTEROBACTIN TRANSPORT PROTEIN FEPE"/>
    <property type="match status" value="1"/>
</dbReference>
<proteinExistence type="inferred from homology"/>
<dbReference type="PANTHER" id="PTHR32309">
    <property type="entry name" value="TYROSINE-PROTEIN KINASE"/>
    <property type="match status" value="1"/>
</dbReference>
<evidence type="ECO:0000256" key="5">
    <source>
        <dbReference type="ARBA" id="ARBA00022475"/>
    </source>
</evidence>
<evidence type="ECO:0000256" key="8">
    <source>
        <dbReference type="ARBA" id="ARBA00022692"/>
    </source>
</evidence>
<accession>A0A226WXU5</accession>
<feature type="domain" description="AAA" evidence="18">
    <location>
        <begin position="556"/>
        <end position="697"/>
    </location>
</feature>
<evidence type="ECO:0000259" key="18">
    <source>
        <dbReference type="Pfam" id="PF13614"/>
    </source>
</evidence>
<keyword evidence="9" id="KW-0547">Nucleotide-binding</keyword>
<dbReference type="GO" id="GO:0004715">
    <property type="term" value="F:non-membrane spanning protein tyrosine kinase activity"/>
    <property type="evidence" value="ECO:0007669"/>
    <property type="project" value="UniProtKB-EC"/>
</dbReference>
<evidence type="ECO:0000256" key="11">
    <source>
        <dbReference type="ARBA" id="ARBA00022840"/>
    </source>
</evidence>
<dbReference type="RefSeq" id="WP_089162724.1">
    <property type="nucleotide sequence ID" value="NZ_MTHB01000158.1"/>
</dbReference>
<dbReference type="CDD" id="cd05387">
    <property type="entry name" value="BY-kinase"/>
    <property type="match status" value="1"/>
</dbReference>
<comment type="subcellular location">
    <subcellularLocation>
        <location evidence="1">Cell inner membrane</location>
        <topology evidence="1">Multi-pass membrane protein</topology>
    </subcellularLocation>
</comment>
<dbReference type="Gene3D" id="3.40.50.300">
    <property type="entry name" value="P-loop containing nucleotide triphosphate hydrolases"/>
    <property type="match status" value="1"/>
</dbReference>